<dbReference type="EMBL" id="JACXWD010000003">
    <property type="protein sequence ID" value="MBD3866827.1"/>
    <property type="molecule type" value="Genomic_DNA"/>
</dbReference>
<dbReference type="AlphaFoldDB" id="A0A8J6XY02"/>
<protein>
    <submittedName>
        <fullName evidence="1">HEAT repeat domain-containing protein</fullName>
    </submittedName>
</protein>
<accession>A0A8J6XY02</accession>
<proteinExistence type="predicted"/>
<evidence type="ECO:0000313" key="2">
    <source>
        <dbReference type="Proteomes" id="UP000648239"/>
    </source>
</evidence>
<comment type="caution">
    <text evidence="1">The sequence shown here is derived from an EMBL/GenBank/DDBJ whole genome shotgun (WGS) entry which is preliminary data.</text>
</comment>
<sequence>MTRRKRANEIQELIQRLGSPRQVEVDSSKARLSVIGARAVERLIESLGGDDNQIRGHAIQLLALIKDPRGRGPLATLLRDESLAIREKAAHGLARFPTAETVASLQRFLRSESDVVVRIAAVQALIELYDAGQDDALRDVLGLVLDNDENARLRLAACAILPRLKTAKRRGILKRLMQDRSRKVAALAERLQNGGNVDERREPTLDDLLSDLAAPNYETWNEALHQLSRRSIDSINPMIEEMRRRAADPEFCTRIGMALKALGPRRGRPVAEALEWVVEPLPLQTLVEVIGALNVNALTYRLKDFLEVSSPEADGDGPDHLQRARAKAHLELARIGSRVAIRELRDDLRRKGYRVEPELLAALELIGQKDELLDLIRIYGREDAYIRQRIASAVRTIMKREKIRQSNALIRGLSPAHRKNLDTILGRKNLQA</sequence>
<dbReference type="SUPFAM" id="SSF48371">
    <property type="entry name" value="ARM repeat"/>
    <property type="match status" value="1"/>
</dbReference>
<gene>
    <name evidence="1" type="ORF">IFK94_01780</name>
</gene>
<name>A0A8J6XY02_9BACT</name>
<dbReference type="InterPro" id="IPR016024">
    <property type="entry name" value="ARM-type_fold"/>
</dbReference>
<dbReference type="Proteomes" id="UP000648239">
    <property type="component" value="Unassembled WGS sequence"/>
</dbReference>
<dbReference type="InterPro" id="IPR011989">
    <property type="entry name" value="ARM-like"/>
</dbReference>
<evidence type="ECO:0000313" key="1">
    <source>
        <dbReference type="EMBL" id="MBD3866827.1"/>
    </source>
</evidence>
<dbReference type="Pfam" id="PF13646">
    <property type="entry name" value="HEAT_2"/>
    <property type="match status" value="1"/>
</dbReference>
<reference evidence="1 2" key="1">
    <citation type="submission" date="2020-08" db="EMBL/GenBank/DDBJ databases">
        <title>Acidobacteriota in marine sediments use diverse sulfur dissimilation pathways.</title>
        <authorList>
            <person name="Wasmund K."/>
        </authorList>
    </citation>
    <scope>NUCLEOTIDE SEQUENCE [LARGE SCALE GENOMIC DNA]</scope>
    <source>
        <strain evidence="1">MAG AM4</strain>
    </source>
</reference>
<dbReference type="Gene3D" id="1.25.10.10">
    <property type="entry name" value="Leucine-rich Repeat Variant"/>
    <property type="match status" value="1"/>
</dbReference>
<organism evidence="1 2">
    <name type="scientific">Candidatus Polarisedimenticola svalbardensis</name>
    <dbReference type="NCBI Taxonomy" id="2886004"/>
    <lineage>
        <taxon>Bacteria</taxon>
        <taxon>Pseudomonadati</taxon>
        <taxon>Acidobacteriota</taxon>
        <taxon>Candidatus Polarisedimenticolia</taxon>
        <taxon>Candidatus Polarisedimenticolales</taxon>
        <taxon>Candidatus Polarisedimenticolaceae</taxon>
        <taxon>Candidatus Polarisedimenticola</taxon>
    </lineage>
</organism>